<dbReference type="GeneID" id="66100260"/>
<dbReference type="AlphaFoldDB" id="A0A9P7VHE2"/>
<dbReference type="Proteomes" id="UP000812287">
    <property type="component" value="Unassembled WGS sequence"/>
</dbReference>
<dbReference type="EMBL" id="MU250572">
    <property type="protein sequence ID" value="KAG7440415.1"/>
    <property type="molecule type" value="Genomic_DNA"/>
</dbReference>
<feature type="region of interest" description="Disordered" evidence="1">
    <location>
        <begin position="117"/>
        <end position="158"/>
    </location>
</feature>
<feature type="compositionally biased region" description="Low complexity" evidence="1">
    <location>
        <begin position="146"/>
        <end position="158"/>
    </location>
</feature>
<evidence type="ECO:0000256" key="1">
    <source>
        <dbReference type="SAM" id="MobiDB-lite"/>
    </source>
</evidence>
<sequence length="158" mass="17614">MLYHSLRYLSHNDVGPGLRNKIATTFDVALDVGNGQWVGGIAKAALAQSLTHLRPDFRFDCGPFNEWIKHTLRAINQWRIAQIQKAWQSEVSTVSLDTEPAVDLKKKPVFHDHSPLHYQLESRGNKRPSEDSAQRAPKRRKSGCFTPAAASDNAATPA</sequence>
<feature type="compositionally biased region" description="Basic and acidic residues" evidence="1">
    <location>
        <begin position="123"/>
        <end position="133"/>
    </location>
</feature>
<gene>
    <name evidence="2" type="ORF">BT62DRAFT_1012784</name>
</gene>
<organism evidence="2 3">
    <name type="scientific">Guyanagaster necrorhizus</name>
    <dbReference type="NCBI Taxonomy" id="856835"/>
    <lineage>
        <taxon>Eukaryota</taxon>
        <taxon>Fungi</taxon>
        <taxon>Dikarya</taxon>
        <taxon>Basidiomycota</taxon>
        <taxon>Agaricomycotina</taxon>
        <taxon>Agaricomycetes</taxon>
        <taxon>Agaricomycetidae</taxon>
        <taxon>Agaricales</taxon>
        <taxon>Marasmiineae</taxon>
        <taxon>Physalacriaceae</taxon>
        <taxon>Guyanagaster</taxon>
    </lineage>
</organism>
<dbReference type="RefSeq" id="XP_043033915.1">
    <property type="nucleotide sequence ID" value="XM_043177973.1"/>
</dbReference>
<comment type="caution">
    <text evidence="2">The sequence shown here is derived from an EMBL/GenBank/DDBJ whole genome shotgun (WGS) entry which is preliminary data.</text>
</comment>
<keyword evidence="3" id="KW-1185">Reference proteome</keyword>
<reference evidence="2" key="1">
    <citation type="submission" date="2020-11" db="EMBL/GenBank/DDBJ databases">
        <title>Adaptations for nitrogen fixation in a non-lichenized fungal sporocarp promotes dispersal by wood-feeding termites.</title>
        <authorList>
            <consortium name="DOE Joint Genome Institute"/>
            <person name="Koch R.A."/>
            <person name="Yoon G."/>
            <person name="Arayal U."/>
            <person name="Lail K."/>
            <person name="Amirebrahimi M."/>
            <person name="Labutti K."/>
            <person name="Lipzen A."/>
            <person name="Riley R."/>
            <person name="Barry K."/>
            <person name="Henrissat B."/>
            <person name="Grigoriev I.V."/>
            <person name="Herr J.R."/>
            <person name="Aime M.C."/>
        </authorList>
    </citation>
    <scope>NUCLEOTIDE SEQUENCE</scope>
    <source>
        <strain evidence="2">MCA 3950</strain>
    </source>
</reference>
<accession>A0A9P7VHE2</accession>
<protein>
    <submittedName>
        <fullName evidence="2">Uncharacterized protein</fullName>
    </submittedName>
</protein>
<proteinExistence type="predicted"/>
<evidence type="ECO:0000313" key="3">
    <source>
        <dbReference type="Proteomes" id="UP000812287"/>
    </source>
</evidence>
<name>A0A9P7VHE2_9AGAR</name>
<evidence type="ECO:0000313" key="2">
    <source>
        <dbReference type="EMBL" id="KAG7440415.1"/>
    </source>
</evidence>